<protein>
    <recommendedName>
        <fullName evidence="1">diguanylate cyclase</fullName>
        <ecNumber evidence="1">2.7.7.65</ecNumber>
    </recommendedName>
</protein>
<dbReference type="InterPro" id="IPR013655">
    <property type="entry name" value="PAS_fold_3"/>
</dbReference>
<evidence type="ECO:0000256" key="2">
    <source>
        <dbReference type="ARBA" id="ARBA00034247"/>
    </source>
</evidence>
<dbReference type="InterPro" id="IPR035965">
    <property type="entry name" value="PAS-like_dom_sf"/>
</dbReference>
<dbReference type="EMBL" id="QYBC01000019">
    <property type="protein sequence ID" value="RYB02539.1"/>
    <property type="molecule type" value="Genomic_DNA"/>
</dbReference>
<dbReference type="Proteomes" id="UP000289411">
    <property type="component" value="Unassembled WGS sequence"/>
</dbReference>
<dbReference type="InterPro" id="IPR003018">
    <property type="entry name" value="GAF"/>
</dbReference>
<dbReference type="InterPro" id="IPR029787">
    <property type="entry name" value="Nucleotide_cyclase"/>
</dbReference>
<evidence type="ECO:0000256" key="1">
    <source>
        <dbReference type="ARBA" id="ARBA00012528"/>
    </source>
</evidence>
<keyword evidence="3" id="KW-0472">Membrane</keyword>
<reference evidence="7 8" key="2">
    <citation type="submission" date="2019-02" db="EMBL/GenBank/DDBJ databases">
        <title>'Lichenibacterium ramalinii' gen. nov. sp. nov., 'Lichenibacterium minor' gen. nov. sp. nov.</title>
        <authorList>
            <person name="Pankratov T."/>
        </authorList>
    </citation>
    <scope>NUCLEOTIDE SEQUENCE [LARGE SCALE GENOMIC DNA]</scope>
    <source>
        <strain evidence="7 8">RmlP001</strain>
    </source>
</reference>
<dbReference type="InterPro" id="IPR054327">
    <property type="entry name" value="His-kinase-like_sensor"/>
</dbReference>
<keyword evidence="8" id="KW-1185">Reference proteome</keyword>
<dbReference type="GO" id="GO:0005886">
    <property type="term" value="C:plasma membrane"/>
    <property type="evidence" value="ECO:0007669"/>
    <property type="project" value="TreeGrafter"/>
</dbReference>
<dbReference type="InterPro" id="IPR000160">
    <property type="entry name" value="GGDEF_dom"/>
</dbReference>
<dbReference type="OrthoDB" id="9812260at2"/>
<evidence type="ECO:0000256" key="3">
    <source>
        <dbReference type="SAM" id="Phobius"/>
    </source>
</evidence>
<feature type="domain" description="PAS" evidence="4">
    <location>
        <begin position="330"/>
        <end position="400"/>
    </location>
</feature>
<dbReference type="CDD" id="cd12915">
    <property type="entry name" value="PDC2_DGC_like"/>
    <property type="match status" value="1"/>
</dbReference>
<dbReference type="Pfam" id="PF08447">
    <property type="entry name" value="PAS_3"/>
    <property type="match status" value="1"/>
</dbReference>
<dbReference type="InterPro" id="IPR000700">
    <property type="entry name" value="PAS-assoc_C"/>
</dbReference>
<dbReference type="InterPro" id="IPR050469">
    <property type="entry name" value="Diguanylate_Cyclase"/>
</dbReference>
<dbReference type="SUPFAM" id="SSF55781">
    <property type="entry name" value="GAF domain-like"/>
    <property type="match status" value="1"/>
</dbReference>
<sequence length="817" mass="86505">MSAAAEPRARKGHRDPSRLVIPTIGLVVAGFCAASVAMLNDIRQDTWDRAITGEGNLRKALSQDIARSLETYDLSMQAVADGVAEPELPRLSPRLQDMVLYDRSALGRDLGALLVVDATGKVLRSSLPAAVGTDVAGRDFFVAQRDAADRGLFVGAPFRRGSEGEEVVGLSRRLHTPDGSFAGIVAGTIRLSYFRDLFSKADIGPHGAITLVRRDGICLMRMPSATSCFGRSFAASPNFRAYIAGGSALFTGTAANDGVRRIYDFGTVGDLPLVLSVALAEDDVFAPWRAKAMALAVALTTLCAAAAMLGFALSRQIRRTAAAERDSSASEDQYRLLADHALDIIMRLDRALRRSYVSPAVRAVLGYAPEDLVGSTPRGIIHPDDWSSVLNVIAAAQETGGSAEATYRLRHRDGHYLWMEGRYNSVPGDGGFIVLLRDVTQRKAAEERLAALNAELAAVASSDALTGLANRRRFDAALAEEAGRAARDGTPLSLLMLDVDRFKLYNDAFGHPEGDACLRAVADALLTVVRRPSDLVARYGGEEVAVLLPGTDAAGSLRVAERCRAAVAALKRPHPGNAACGGVVTVSLGCATLDAGDGAPADAAALVSLADARLYEAKRTGRDRVVAHGAVLPVLPLPPDEERRLAVLAHYDAGGATARSPRLDAIAEIAARLLGAPVGFVSLVGREEVTLAGCHGVEMRRFPRDDTYCAHTIQGDDPLVVPDTRADLRFTENALTRDGVGFYAGAPLVSPLEGRRLGALCVVDTEARAALDAHQRALLVDLARLAVEDLERRRLGLDRAAADSGSEAGTEAGPVAA</sequence>
<dbReference type="SUPFAM" id="SSF55073">
    <property type="entry name" value="Nucleotide cyclase"/>
    <property type="match status" value="1"/>
</dbReference>
<dbReference type="Pfam" id="PF22588">
    <property type="entry name" value="dCache_1_like"/>
    <property type="match status" value="1"/>
</dbReference>
<dbReference type="GO" id="GO:1902201">
    <property type="term" value="P:negative regulation of bacterial-type flagellum-dependent cell motility"/>
    <property type="evidence" value="ECO:0007669"/>
    <property type="project" value="TreeGrafter"/>
</dbReference>
<dbReference type="SMART" id="SM00065">
    <property type="entry name" value="GAF"/>
    <property type="match status" value="1"/>
</dbReference>
<dbReference type="InterPro" id="IPR043128">
    <property type="entry name" value="Rev_trsase/Diguanyl_cyclase"/>
</dbReference>
<dbReference type="PROSITE" id="PS50112">
    <property type="entry name" value="PAS"/>
    <property type="match status" value="1"/>
</dbReference>
<feature type="transmembrane region" description="Helical" evidence="3">
    <location>
        <begin position="20"/>
        <end position="39"/>
    </location>
</feature>
<dbReference type="Gene3D" id="3.30.450.20">
    <property type="entry name" value="PAS domain"/>
    <property type="match status" value="3"/>
</dbReference>
<dbReference type="SUPFAM" id="SSF55785">
    <property type="entry name" value="PYP-like sensor domain (PAS domain)"/>
    <property type="match status" value="1"/>
</dbReference>
<dbReference type="RefSeq" id="WP_129221074.1">
    <property type="nucleotide sequence ID" value="NZ_QYBC01000019.1"/>
</dbReference>
<dbReference type="FunFam" id="3.30.70.270:FF:000001">
    <property type="entry name" value="Diguanylate cyclase domain protein"/>
    <property type="match status" value="1"/>
</dbReference>
<name>A0A4V1RI68_9HYPH</name>
<evidence type="ECO:0000259" key="6">
    <source>
        <dbReference type="PROSITE" id="PS50887"/>
    </source>
</evidence>
<comment type="catalytic activity">
    <reaction evidence="2">
        <text>2 GTP = 3',3'-c-di-GMP + 2 diphosphate</text>
        <dbReference type="Rhea" id="RHEA:24898"/>
        <dbReference type="ChEBI" id="CHEBI:33019"/>
        <dbReference type="ChEBI" id="CHEBI:37565"/>
        <dbReference type="ChEBI" id="CHEBI:58805"/>
        <dbReference type="EC" id="2.7.7.65"/>
    </reaction>
</comment>
<dbReference type="GO" id="GO:0052621">
    <property type="term" value="F:diguanylate cyclase activity"/>
    <property type="evidence" value="ECO:0007669"/>
    <property type="project" value="UniProtKB-EC"/>
</dbReference>
<dbReference type="EC" id="2.7.7.65" evidence="1"/>
<dbReference type="CDD" id="cd01949">
    <property type="entry name" value="GGDEF"/>
    <property type="match status" value="1"/>
</dbReference>
<dbReference type="CDD" id="cd00130">
    <property type="entry name" value="PAS"/>
    <property type="match status" value="1"/>
</dbReference>
<comment type="caution">
    <text evidence="7">The sequence shown here is derived from an EMBL/GenBank/DDBJ whole genome shotgun (WGS) entry which is preliminary data.</text>
</comment>
<feature type="domain" description="GGDEF" evidence="6">
    <location>
        <begin position="490"/>
        <end position="630"/>
    </location>
</feature>
<dbReference type="GO" id="GO:0043709">
    <property type="term" value="P:cell adhesion involved in single-species biofilm formation"/>
    <property type="evidence" value="ECO:0007669"/>
    <property type="project" value="TreeGrafter"/>
</dbReference>
<feature type="transmembrane region" description="Helical" evidence="3">
    <location>
        <begin position="292"/>
        <end position="313"/>
    </location>
</feature>
<gene>
    <name evidence="7" type="ORF">D3272_20470</name>
</gene>
<dbReference type="PROSITE" id="PS50887">
    <property type="entry name" value="GGDEF"/>
    <property type="match status" value="1"/>
</dbReference>
<evidence type="ECO:0000259" key="4">
    <source>
        <dbReference type="PROSITE" id="PS50112"/>
    </source>
</evidence>
<dbReference type="InterPro" id="IPR029016">
    <property type="entry name" value="GAF-like_dom_sf"/>
</dbReference>
<organism evidence="7 8">
    <name type="scientific">Lichenibacterium ramalinae</name>
    <dbReference type="NCBI Taxonomy" id="2316527"/>
    <lineage>
        <taxon>Bacteria</taxon>
        <taxon>Pseudomonadati</taxon>
        <taxon>Pseudomonadota</taxon>
        <taxon>Alphaproteobacteria</taxon>
        <taxon>Hyphomicrobiales</taxon>
        <taxon>Lichenihabitantaceae</taxon>
        <taxon>Lichenibacterium</taxon>
    </lineage>
</organism>
<accession>A0A4V1RI68</accession>
<feature type="domain" description="PAC" evidence="5">
    <location>
        <begin position="403"/>
        <end position="451"/>
    </location>
</feature>
<keyword evidence="3" id="KW-0812">Transmembrane</keyword>
<dbReference type="Gene3D" id="3.30.70.270">
    <property type="match status" value="1"/>
</dbReference>
<dbReference type="InterPro" id="IPR000014">
    <property type="entry name" value="PAS"/>
</dbReference>
<dbReference type="PROSITE" id="PS50113">
    <property type="entry name" value="PAC"/>
    <property type="match status" value="1"/>
</dbReference>
<proteinExistence type="predicted"/>
<evidence type="ECO:0000313" key="7">
    <source>
        <dbReference type="EMBL" id="RYB02539.1"/>
    </source>
</evidence>
<dbReference type="CDD" id="cd12914">
    <property type="entry name" value="PDC1_DGC_like"/>
    <property type="match status" value="1"/>
</dbReference>
<evidence type="ECO:0000259" key="5">
    <source>
        <dbReference type="PROSITE" id="PS50113"/>
    </source>
</evidence>
<dbReference type="Pfam" id="PF01590">
    <property type="entry name" value="GAF"/>
    <property type="match status" value="1"/>
</dbReference>
<dbReference type="AlphaFoldDB" id="A0A4V1RI68"/>
<dbReference type="NCBIfam" id="TIGR00254">
    <property type="entry name" value="GGDEF"/>
    <property type="match status" value="1"/>
</dbReference>
<dbReference type="PANTHER" id="PTHR45138">
    <property type="entry name" value="REGULATORY COMPONENTS OF SENSORY TRANSDUCTION SYSTEM"/>
    <property type="match status" value="1"/>
</dbReference>
<dbReference type="Gene3D" id="3.30.450.40">
    <property type="match status" value="1"/>
</dbReference>
<keyword evidence="3" id="KW-1133">Transmembrane helix</keyword>
<reference evidence="7 8" key="1">
    <citation type="submission" date="2018-09" db="EMBL/GenBank/DDBJ databases">
        <authorList>
            <person name="Grouzdev D.S."/>
            <person name="Krutkina M.S."/>
        </authorList>
    </citation>
    <scope>NUCLEOTIDE SEQUENCE [LARGE SCALE GENOMIC DNA]</scope>
    <source>
        <strain evidence="7 8">RmlP001</strain>
    </source>
</reference>
<dbReference type="NCBIfam" id="TIGR00229">
    <property type="entry name" value="sensory_box"/>
    <property type="match status" value="1"/>
</dbReference>
<dbReference type="SMART" id="SM00091">
    <property type="entry name" value="PAS"/>
    <property type="match status" value="1"/>
</dbReference>
<evidence type="ECO:0000313" key="8">
    <source>
        <dbReference type="Proteomes" id="UP000289411"/>
    </source>
</evidence>
<dbReference type="Pfam" id="PF00990">
    <property type="entry name" value="GGDEF"/>
    <property type="match status" value="1"/>
</dbReference>
<dbReference type="SMART" id="SM00267">
    <property type="entry name" value="GGDEF"/>
    <property type="match status" value="1"/>
</dbReference>
<dbReference type="PANTHER" id="PTHR45138:SF9">
    <property type="entry name" value="DIGUANYLATE CYCLASE DGCM-RELATED"/>
    <property type="match status" value="1"/>
</dbReference>